<evidence type="ECO:0000313" key="1">
    <source>
        <dbReference type="EMBL" id="KAJ9087050.1"/>
    </source>
</evidence>
<keyword evidence="2" id="KW-1185">Reference proteome</keyword>
<name>A0ACC2UJN1_9FUNG</name>
<dbReference type="Proteomes" id="UP001165960">
    <property type="component" value="Unassembled WGS sequence"/>
</dbReference>
<organism evidence="1 2">
    <name type="scientific">Entomophthora muscae</name>
    <dbReference type="NCBI Taxonomy" id="34485"/>
    <lineage>
        <taxon>Eukaryota</taxon>
        <taxon>Fungi</taxon>
        <taxon>Fungi incertae sedis</taxon>
        <taxon>Zoopagomycota</taxon>
        <taxon>Entomophthoromycotina</taxon>
        <taxon>Entomophthoromycetes</taxon>
        <taxon>Entomophthorales</taxon>
        <taxon>Entomophthoraceae</taxon>
        <taxon>Entomophthora</taxon>
    </lineage>
</organism>
<comment type="caution">
    <text evidence="1">The sequence shown here is derived from an EMBL/GenBank/DDBJ whole genome shotgun (WGS) entry which is preliminary data.</text>
</comment>
<dbReference type="EMBL" id="QTSX02000384">
    <property type="protein sequence ID" value="KAJ9087050.1"/>
    <property type="molecule type" value="Genomic_DNA"/>
</dbReference>
<evidence type="ECO:0000313" key="2">
    <source>
        <dbReference type="Proteomes" id="UP001165960"/>
    </source>
</evidence>
<protein>
    <submittedName>
        <fullName evidence="1">Uncharacterized protein</fullName>
    </submittedName>
</protein>
<gene>
    <name evidence="1" type="ORF">DSO57_1037110</name>
</gene>
<reference evidence="1" key="1">
    <citation type="submission" date="2022-04" db="EMBL/GenBank/DDBJ databases">
        <title>Genome of the entomopathogenic fungus Entomophthora muscae.</title>
        <authorList>
            <person name="Elya C."/>
            <person name="Lovett B.R."/>
            <person name="Lee E."/>
            <person name="Macias A.M."/>
            <person name="Hajek A.E."/>
            <person name="De Bivort B.L."/>
            <person name="Kasson M.T."/>
            <person name="De Fine Licht H.H."/>
            <person name="Stajich J.E."/>
        </authorList>
    </citation>
    <scope>NUCLEOTIDE SEQUENCE</scope>
    <source>
        <strain evidence="1">Berkeley</strain>
    </source>
</reference>
<proteinExistence type="predicted"/>
<accession>A0ACC2UJN1</accession>
<sequence>MFGLRSLLITRPSAIWTHSPIIKISLNRFTSGRILFEDPGAPKLYRKEPRIKEILKENNNQTKYMLYGCLAITLSLIAAWKCQHLYIEHYLHPTNPKLSSEVRSYLRGAYSREEMDPDPAIAEKYLSLACQRILEENQLEPDSLEFLDINARLAKAFEGKKSYTEALDVYIKIWHTLLEAANPKQNAQVCLQEKSTQDHLNRILDTGLAIGSLYLRLGEAQIAKDFLSRGFQMASDILNQASGDDSLILPLKKYSVNYRVSLGCAYVFLKDYDASMALYSSVLRDIHNTAPKDAAQLHPWGCLESKVLNYMSEVSYAKSKNISQAINWAWKAHKASVPFQETSMAGAAAGANALYTLGLLYEKKADLLQARACLSQAVALAVKSCDSDLTRTVCFQLDSIQEESAIIAPNLQLLSQ</sequence>